<feature type="domain" description="Helicase ATP-binding" evidence="3">
    <location>
        <begin position="53"/>
        <end position="216"/>
    </location>
</feature>
<dbReference type="HOGENOM" id="CLU_014765_0_0_1"/>
<dbReference type="InterPro" id="IPR027417">
    <property type="entry name" value="P-loop_NTPase"/>
</dbReference>
<feature type="domain" description="Helicase C-terminal" evidence="4">
    <location>
        <begin position="276"/>
        <end position="428"/>
    </location>
</feature>
<dbReference type="CDD" id="cd18032">
    <property type="entry name" value="DEXHc_RE_I_III_res"/>
    <property type="match status" value="1"/>
</dbReference>
<dbReference type="Proteomes" id="UP000000599">
    <property type="component" value="Chromosome F"/>
</dbReference>
<dbReference type="AlphaFoldDB" id="Q6BK09"/>
<dbReference type="GO" id="GO:0016787">
    <property type="term" value="F:hydrolase activity"/>
    <property type="evidence" value="ECO:0007669"/>
    <property type="project" value="InterPro"/>
</dbReference>
<name>Q6BK09_DEBHA</name>
<dbReference type="GO" id="GO:0070125">
    <property type="term" value="P:mitochondrial translational elongation"/>
    <property type="evidence" value="ECO:0007669"/>
    <property type="project" value="TreeGrafter"/>
</dbReference>
<dbReference type="SUPFAM" id="SSF52540">
    <property type="entry name" value="P-loop containing nucleoside triphosphate hydrolases"/>
    <property type="match status" value="1"/>
</dbReference>
<dbReference type="Pfam" id="PF00271">
    <property type="entry name" value="Helicase_C"/>
    <property type="match status" value="1"/>
</dbReference>
<dbReference type="GO" id="GO:0061749">
    <property type="term" value="F:forked DNA-dependent helicase activity"/>
    <property type="evidence" value="ECO:0007669"/>
    <property type="project" value="TreeGrafter"/>
</dbReference>
<dbReference type="PROSITE" id="PS51194">
    <property type="entry name" value="HELICASE_CTER"/>
    <property type="match status" value="1"/>
</dbReference>
<evidence type="ECO:0000256" key="1">
    <source>
        <dbReference type="ARBA" id="ARBA00022806"/>
    </source>
</evidence>
<keyword evidence="1" id="KW-0347">Helicase</keyword>
<accession>Q6BK09</accession>
<dbReference type="Gene3D" id="3.40.50.300">
    <property type="entry name" value="P-loop containing nucleotide triphosphate hydrolases"/>
    <property type="match status" value="2"/>
</dbReference>
<dbReference type="CDD" id="cd18799">
    <property type="entry name" value="SF2_C_EcoAI-like"/>
    <property type="match status" value="1"/>
</dbReference>
<dbReference type="Pfam" id="PF04851">
    <property type="entry name" value="ResIII"/>
    <property type="match status" value="1"/>
</dbReference>
<dbReference type="SMART" id="SM00490">
    <property type="entry name" value="HELICc"/>
    <property type="match status" value="1"/>
</dbReference>
<evidence type="ECO:0000259" key="4">
    <source>
        <dbReference type="PROSITE" id="PS51194"/>
    </source>
</evidence>
<evidence type="ECO:0000256" key="2">
    <source>
        <dbReference type="SAM" id="Coils"/>
    </source>
</evidence>
<keyword evidence="1" id="KW-0378">Hydrolase</keyword>
<protein>
    <submittedName>
        <fullName evidence="5">DEHA2F25828p</fullName>
    </submittedName>
</protein>
<feature type="coiled-coil region" evidence="2">
    <location>
        <begin position="417"/>
        <end position="444"/>
    </location>
</feature>
<organism evidence="5 6">
    <name type="scientific">Debaryomyces hansenii (strain ATCC 36239 / CBS 767 / BCRC 21394 / JCM 1990 / NBRC 0083 / IGC 2968)</name>
    <name type="common">Yeast</name>
    <name type="synonym">Torulaspora hansenii</name>
    <dbReference type="NCBI Taxonomy" id="284592"/>
    <lineage>
        <taxon>Eukaryota</taxon>
        <taxon>Fungi</taxon>
        <taxon>Dikarya</taxon>
        <taxon>Ascomycota</taxon>
        <taxon>Saccharomycotina</taxon>
        <taxon>Pichiomycetes</taxon>
        <taxon>Debaryomycetaceae</taxon>
        <taxon>Debaryomyces</taxon>
    </lineage>
</organism>
<dbReference type="PANTHER" id="PTHR47396:SF1">
    <property type="entry name" value="ATP-DEPENDENT HELICASE IRC3-RELATED"/>
    <property type="match status" value="1"/>
</dbReference>
<dbReference type="GO" id="GO:0005524">
    <property type="term" value="F:ATP binding"/>
    <property type="evidence" value="ECO:0007669"/>
    <property type="project" value="InterPro"/>
</dbReference>
<keyword evidence="1" id="KW-0067">ATP-binding</keyword>
<dbReference type="KEGG" id="dha:DEHA2F25828g"/>
<dbReference type="SMART" id="SM00487">
    <property type="entry name" value="DEXDc"/>
    <property type="match status" value="1"/>
</dbReference>
<dbReference type="RefSeq" id="XP_461462.2">
    <property type="nucleotide sequence ID" value="XM_461462.1"/>
</dbReference>
<evidence type="ECO:0000313" key="6">
    <source>
        <dbReference type="Proteomes" id="UP000000599"/>
    </source>
</evidence>
<keyword evidence="1" id="KW-0547">Nucleotide-binding</keyword>
<dbReference type="GeneID" id="2904216"/>
<dbReference type="FunCoup" id="Q6BK09">
    <property type="interactions" value="19"/>
</dbReference>
<sequence>MLNGVAFTQRTSLWSLNVSNSIKSVRLFSLSVIRRAPLKLRDYQVEAIKSVHNAISRGINRSAVVLATGGGKTVVFSHLISQIKPSTPDRGNKTLVLAHKEELVRQAADSIAEINPNLKVDIDMRKLKPSSNADVIVASVPTLIRMSRLSKYDPKEFKTIILDECHHAPANSWSKILQYFEAHTPQSQIYVIGFTATMERSDGKSLAEIFDEIVFERNLLEMVQNKELADVRFSSIDVDVDLTKVATKKNDYEINSLSQAMNDSEVNLLVALSYSQLQKEFNFKSTLIFCVDISHCKTLCGVFQREGINAQYVTGETAKHERQAIIEDFKKGIIEVLCNVQVFTEGTDIPNIDSLFLARPTKSRPLLVQMIGRGLRLHKSKTHCHVVDIAGTRGTGIQSVPTLFSLPPDYLIHGKSYEELVKEKEEYDEDMERLKKQEILERERNCRLEEIATHNKMNELKERSEKVNLKFKTFDGFMALEAHDANEYQTTKNIDVKFRSNRLSWIKLAFDMWGHQLGNNDFFLVKKCHQSKRDDGVYFRLTLNKFTSHQQRMASQYKCGKTTLISEIMVDSNLQSILAKAETLSSQFEKNFFKNFSNSSTVSDKQHTFLNTKLSKRAKSSYEFTPHLHQELNNGLKNFTKERASNLIFALKYSSSALWVKWELQKLLGPDKKSQHALKKIVNTGSSHHILDHESESTRALDSI</sequence>
<dbReference type="InterPro" id="IPR050742">
    <property type="entry name" value="Helicase_Restrict-Modif_Enz"/>
</dbReference>
<evidence type="ECO:0000259" key="3">
    <source>
        <dbReference type="PROSITE" id="PS51192"/>
    </source>
</evidence>
<dbReference type="OrthoDB" id="16911at2759"/>
<dbReference type="InterPro" id="IPR006935">
    <property type="entry name" value="Helicase/UvrB_N"/>
</dbReference>
<dbReference type="GO" id="GO:0005759">
    <property type="term" value="C:mitochondrial matrix"/>
    <property type="evidence" value="ECO:0007669"/>
    <property type="project" value="TreeGrafter"/>
</dbReference>
<keyword evidence="2" id="KW-0175">Coiled coil</keyword>
<reference evidence="5 6" key="1">
    <citation type="journal article" date="2004" name="Nature">
        <title>Genome evolution in yeasts.</title>
        <authorList>
            <consortium name="Genolevures"/>
            <person name="Dujon B."/>
            <person name="Sherman D."/>
            <person name="Fischer G."/>
            <person name="Durrens P."/>
            <person name="Casaregola S."/>
            <person name="Lafontaine I."/>
            <person name="de Montigny J."/>
            <person name="Marck C."/>
            <person name="Neuveglise C."/>
            <person name="Talla E."/>
            <person name="Goffard N."/>
            <person name="Frangeul L."/>
            <person name="Aigle M."/>
            <person name="Anthouard V."/>
            <person name="Babour A."/>
            <person name="Barbe V."/>
            <person name="Barnay S."/>
            <person name="Blanchin S."/>
            <person name="Beckerich J.M."/>
            <person name="Beyne E."/>
            <person name="Bleykasten C."/>
            <person name="Boisrame A."/>
            <person name="Boyer J."/>
            <person name="Cattolico L."/>
            <person name="Confanioleri F."/>
            <person name="de Daruvar A."/>
            <person name="Despons L."/>
            <person name="Fabre E."/>
            <person name="Fairhead C."/>
            <person name="Ferry-Dumazet H."/>
            <person name="Groppi A."/>
            <person name="Hantraye F."/>
            <person name="Hennequin C."/>
            <person name="Jauniaux N."/>
            <person name="Joyet P."/>
            <person name="Kachouri R."/>
            <person name="Kerrest A."/>
            <person name="Koszul R."/>
            <person name="Lemaire M."/>
            <person name="Lesur I."/>
            <person name="Ma L."/>
            <person name="Muller H."/>
            <person name="Nicaud J.M."/>
            <person name="Nikolski M."/>
            <person name="Oztas S."/>
            <person name="Ozier-Kalogeropoulos O."/>
            <person name="Pellenz S."/>
            <person name="Potier S."/>
            <person name="Richard G.F."/>
            <person name="Straub M.L."/>
            <person name="Suleau A."/>
            <person name="Swennene D."/>
            <person name="Tekaia F."/>
            <person name="Wesolowski-Louvel M."/>
            <person name="Westhof E."/>
            <person name="Wirth B."/>
            <person name="Zeniou-Meyer M."/>
            <person name="Zivanovic I."/>
            <person name="Bolotin-Fukuhara M."/>
            <person name="Thierry A."/>
            <person name="Bouchier C."/>
            <person name="Caudron B."/>
            <person name="Scarpelli C."/>
            <person name="Gaillardin C."/>
            <person name="Weissenbach J."/>
            <person name="Wincker P."/>
            <person name="Souciet J.L."/>
        </authorList>
    </citation>
    <scope>NUCLEOTIDE SEQUENCE [LARGE SCALE GENOMIC DNA]</scope>
    <source>
        <strain evidence="6">ATCC 36239 / CBS 767 / BCRC 21394 / JCM 1990 / NBRC 0083 / IGC 2968</strain>
    </source>
</reference>
<dbReference type="PROSITE" id="PS51192">
    <property type="entry name" value="HELICASE_ATP_BIND_1"/>
    <property type="match status" value="1"/>
</dbReference>
<dbReference type="InterPro" id="IPR001650">
    <property type="entry name" value="Helicase_C-like"/>
</dbReference>
<gene>
    <name evidence="5" type="ordered locus">DEHA2F25828g</name>
</gene>
<dbReference type="GO" id="GO:0032042">
    <property type="term" value="P:mitochondrial DNA metabolic process"/>
    <property type="evidence" value="ECO:0007669"/>
    <property type="project" value="TreeGrafter"/>
</dbReference>
<dbReference type="InterPro" id="IPR014001">
    <property type="entry name" value="Helicase_ATP-bd"/>
</dbReference>
<dbReference type="EMBL" id="CR382138">
    <property type="protein sequence ID" value="CAG89881.2"/>
    <property type="molecule type" value="Genomic_DNA"/>
</dbReference>
<dbReference type="PANTHER" id="PTHR47396">
    <property type="entry name" value="TYPE I RESTRICTION ENZYME ECOKI R PROTEIN"/>
    <property type="match status" value="1"/>
</dbReference>
<dbReference type="OMA" id="CHVVDIA"/>
<dbReference type="InParanoid" id="Q6BK09"/>
<dbReference type="eggNOG" id="ENOG502QT4U">
    <property type="taxonomic scope" value="Eukaryota"/>
</dbReference>
<proteinExistence type="predicted"/>
<dbReference type="GO" id="GO:0000403">
    <property type="term" value="F:Y-form DNA binding"/>
    <property type="evidence" value="ECO:0007669"/>
    <property type="project" value="TreeGrafter"/>
</dbReference>
<dbReference type="GO" id="GO:0036121">
    <property type="term" value="F:double-stranded DNA helicase activity"/>
    <property type="evidence" value="ECO:0007669"/>
    <property type="project" value="TreeGrafter"/>
</dbReference>
<dbReference type="VEuPathDB" id="FungiDB:DEHA2F25828g"/>
<dbReference type="STRING" id="284592.Q6BK09"/>
<evidence type="ECO:0000313" key="5">
    <source>
        <dbReference type="EMBL" id="CAG89881.2"/>
    </source>
</evidence>
<keyword evidence="6" id="KW-1185">Reference proteome</keyword>